<evidence type="ECO:0000256" key="2">
    <source>
        <dbReference type="ARBA" id="ARBA00022490"/>
    </source>
</evidence>
<dbReference type="RefSeq" id="WP_311884587.1">
    <property type="nucleotide sequence ID" value="NZ_CP119391.1"/>
</dbReference>
<dbReference type="CDD" id="cd01992">
    <property type="entry name" value="TilS_N"/>
    <property type="match status" value="1"/>
</dbReference>
<evidence type="ECO:0000256" key="4">
    <source>
        <dbReference type="ARBA" id="ARBA00022694"/>
    </source>
</evidence>
<name>A0ABY9Z0X7_9GAMM</name>
<dbReference type="HAMAP" id="MF_01161">
    <property type="entry name" value="tRNA_Ile_lys_synt"/>
    <property type="match status" value="1"/>
</dbReference>
<dbReference type="Pfam" id="PF11734">
    <property type="entry name" value="TilS_C"/>
    <property type="match status" value="1"/>
</dbReference>
<keyword evidence="4 8" id="KW-0819">tRNA processing</keyword>
<proteinExistence type="inferred from homology"/>
<accession>A0ABY9Z0X7</accession>
<keyword evidence="11" id="KW-1185">Reference proteome</keyword>
<protein>
    <recommendedName>
        <fullName evidence="8">tRNA(Ile)-lysidine synthase</fullName>
        <ecNumber evidence="8">6.3.4.19</ecNumber>
    </recommendedName>
    <alternativeName>
        <fullName evidence="8">tRNA(Ile)-2-lysyl-cytidine synthase</fullName>
    </alternativeName>
    <alternativeName>
        <fullName evidence="8">tRNA(Ile)-lysidine synthetase</fullName>
    </alternativeName>
</protein>
<reference evidence="10 11" key="1">
    <citation type="submission" date="2023-03" db="EMBL/GenBank/DDBJ databases">
        <title>Halomonas sp. nov., isolated from Korean tranditional fermented seafood 'Jeotgal'.</title>
        <authorList>
            <person name="Kim B."/>
            <person name="Shin N.-R."/>
        </authorList>
    </citation>
    <scope>NUCLEOTIDE SEQUENCE [LARGE SCALE GENOMIC DNA]</scope>
    <source>
        <strain evidence="10 11">SG2L-4</strain>
    </source>
</reference>
<dbReference type="Pfam" id="PF01171">
    <property type="entry name" value="ATP_bind_3"/>
    <property type="match status" value="1"/>
</dbReference>
<keyword evidence="5 8" id="KW-0547">Nucleotide-binding</keyword>
<evidence type="ECO:0000256" key="6">
    <source>
        <dbReference type="ARBA" id="ARBA00022840"/>
    </source>
</evidence>
<dbReference type="NCBIfam" id="TIGR02432">
    <property type="entry name" value="lysidine_TilS_N"/>
    <property type="match status" value="1"/>
</dbReference>
<comment type="domain">
    <text evidence="8">The N-terminal region contains the highly conserved SGGXDS motif, predicted to be a P-loop motif involved in ATP binding.</text>
</comment>
<dbReference type="SUPFAM" id="SSF82829">
    <property type="entry name" value="MesJ substrate recognition domain-like"/>
    <property type="match status" value="1"/>
</dbReference>
<dbReference type="Gene3D" id="3.40.50.620">
    <property type="entry name" value="HUPs"/>
    <property type="match status" value="1"/>
</dbReference>
<keyword evidence="2 8" id="KW-0963">Cytoplasm</keyword>
<dbReference type="EMBL" id="CP119391">
    <property type="protein sequence ID" value="WNK20778.1"/>
    <property type="molecule type" value="Genomic_DNA"/>
</dbReference>
<dbReference type="PANTHER" id="PTHR43033">
    <property type="entry name" value="TRNA(ILE)-LYSIDINE SYNTHASE-RELATED"/>
    <property type="match status" value="1"/>
</dbReference>
<evidence type="ECO:0000313" key="11">
    <source>
        <dbReference type="Proteomes" id="UP001301869"/>
    </source>
</evidence>
<dbReference type="InterPro" id="IPR011063">
    <property type="entry name" value="TilS/TtcA_N"/>
</dbReference>
<dbReference type="InterPro" id="IPR014729">
    <property type="entry name" value="Rossmann-like_a/b/a_fold"/>
</dbReference>
<organism evidence="10 11">
    <name type="scientific">Halomonas piscis</name>
    <dbReference type="NCBI Taxonomy" id="3031727"/>
    <lineage>
        <taxon>Bacteria</taxon>
        <taxon>Pseudomonadati</taxon>
        <taxon>Pseudomonadota</taxon>
        <taxon>Gammaproteobacteria</taxon>
        <taxon>Oceanospirillales</taxon>
        <taxon>Halomonadaceae</taxon>
        <taxon>Halomonas</taxon>
    </lineage>
</organism>
<dbReference type="SMART" id="SM00977">
    <property type="entry name" value="TilS_C"/>
    <property type="match status" value="1"/>
</dbReference>
<evidence type="ECO:0000256" key="8">
    <source>
        <dbReference type="HAMAP-Rule" id="MF_01161"/>
    </source>
</evidence>
<evidence type="ECO:0000313" key="10">
    <source>
        <dbReference type="EMBL" id="WNK20778.1"/>
    </source>
</evidence>
<feature type="domain" description="Lysidine-tRNA(Ile) synthetase C-terminal" evidence="9">
    <location>
        <begin position="367"/>
        <end position="426"/>
    </location>
</feature>
<feature type="binding site" evidence="8">
    <location>
        <begin position="32"/>
        <end position="37"/>
    </location>
    <ligand>
        <name>ATP</name>
        <dbReference type="ChEBI" id="CHEBI:30616"/>
    </ligand>
</feature>
<evidence type="ECO:0000256" key="7">
    <source>
        <dbReference type="ARBA" id="ARBA00048539"/>
    </source>
</evidence>
<keyword evidence="6 8" id="KW-0067">ATP-binding</keyword>
<dbReference type="NCBIfam" id="TIGR02433">
    <property type="entry name" value="lysidine_TilS_C"/>
    <property type="match status" value="1"/>
</dbReference>
<dbReference type="InterPro" id="IPR012094">
    <property type="entry name" value="tRNA_Ile_lys_synt"/>
</dbReference>
<evidence type="ECO:0000256" key="3">
    <source>
        <dbReference type="ARBA" id="ARBA00022598"/>
    </source>
</evidence>
<dbReference type="Pfam" id="PF09179">
    <property type="entry name" value="TilS"/>
    <property type="match status" value="1"/>
</dbReference>
<dbReference type="PANTHER" id="PTHR43033:SF1">
    <property type="entry name" value="TRNA(ILE)-LYSIDINE SYNTHASE-RELATED"/>
    <property type="match status" value="1"/>
</dbReference>
<gene>
    <name evidence="8 10" type="primary">tilS</name>
    <name evidence="10" type="ORF">P1P91_03610</name>
</gene>
<dbReference type="EC" id="6.3.4.19" evidence="8"/>
<dbReference type="SUPFAM" id="SSF56037">
    <property type="entry name" value="PheT/TilS domain"/>
    <property type="match status" value="1"/>
</dbReference>
<evidence type="ECO:0000256" key="5">
    <source>
        <dbReference type="ARBA" id="ARBA00022741"/>
    </source>
</evidence>
<dbReference type="InterPro" id="IPR015262">
    <property type="entry name" value="tRNA_Ile_lys_synt_subst-bd"/>
</dbReference>
<sequence>MAHPSHSQRLQTLLERALADVPPGRCVWVALSGGMDSALLLTLAAELCRARGRPLRALHINHGLQAAAADFEHRCRALCRELGVPLTVARVAVDALGRGVEGAARKARYAAFVEQVPAGDTLMLAQHRRDQAETWLLAAMRGSGVRGLGAMPERRVFHGITLARPWLEAEHGALADAARALAGEGRLDWCDDPTNADTRFERNYLRHRVLPALKARWPHAERSLAAAALHMQDADALLEAYAAEELATLQVGAEQLDAAALAGRSRGRQRLLVRTFCRQQGLATPPQKRLETLLAQLGAAADAQAHVTWPGGCARLWRGRLYLLPEEHQAAAPDWRSAWDGCAPLATPLGEVDVQLKAGAEGAALPLIASWRRGGEVIRLAGRGRRDLKRLLAEAGVPPWERHTIIVVWAEEACVAAIKAPDTLLYQAAGWRFAPARQAAR</sequence>
<dbReference type="SUPFAM" id="SSF52402">
    <property type="entry name" value="Adenine nucleotide alpha hydrolases-like"/>
    <property type="match status" value="1"/>
</dbReference>
<comment type="catalytic activity">
    <reaction evidence="7 8">
        <text>cytidine(34) in tRNA(Ile2) + L-lysine + ATP = lysidine(34) in tRNA(Ile2) + AMP + diphosphate + H(+)</text>
        <dbReference type="Rhea" id="RHEA:43744"/>
        <dbReference type="Rhea" id="RHEA-COMP:10625"/>
        <dbReference type="Rhea" id="RHEA-COMP:10670"/>
        <dbReference type="ChEBI" id="CHEBI:15378"/>
        <dbReference type="ChEBI" id="CHEBI:30616"/>
        <dbReference type="ChEBI" id="CHEBI:32551"/>
        <dbReference type="ChEBI" id="CHEBI:33019"/>
        <dbReference type="ChEBI" id="CHEBI:82748"/>
        <dbReference type="ChEBI" id="CHEBI:83665"/>
        <dbReference type="ChEBI" id="CHEBI:456215"/>
        <dbReference type="EC" id="6.3.4.19"/>
    </reaction>
</comment>
<keyword evidence="3 8" id="KW-0436">Ligase</keyword>
<dbReference type="GO" id="GO:0032267">
    <property type="term" value="F:tRNA(Ile)-lysidine synthase activity"/>
    <property type="evidence" value="ECO:0007669"/>
    <property type="project" value="UniProtKB-EC"/>
</dbReference>
<dbReference type="InterPro" id="IPR012795">
    <property type="entry name" value="tRNA_Ile_lys_synt_N"/>
</dbReference>
<evidence type="ECO:0000256" key="1">
    <source>
        <dbReference type="ARBA" id="ARBA00004496"/>
    </source>
</evidence>
<dbReference type="Gene3D" id="1.20.59.20">
    <property type="match status" value="1"/>
</dbReference>
<comment type="subcellular location">
    <subcellularLocation>
        <location evidence="1 8">Cytoplasm</location>
    </subcellularLocation>
</comment>
<dbReference type="Proteomes" id="UP001301869">
    <property type="component" value="Chromosome"/>
</dbReference>
<dbReference type="InterPro" id="IPR012796">
    <property type="entry name" value="Lysidine-tRNA-synth_C"/>
</dbReference>
<comment type="similarity">
    <text evidence="8">Belongs to the tRNA(Ile)-lysidine synthase family.</text>
</comment>
<evidence type="ECO:0000259" key="9">
    <source>
        <dbReference type="SMART" id="SM00977"/>
    </source>
</evidence>
<comment type="function">
    <text evidence="8">Ligates lysine onto the cytidine present at position 34 of the AUA codon-specific tRNA(Ile) that contains the anticodon CAU, in an ATP-dependent manner. Cytidine is converted to lysidine, thus changing the amino acid specificity of the tRNA from methionine to isoleucine.</text>
</comment>